<evidence type="ECO:0000313" key="2">
    <source>
        <dbReference type="Proteomes" id="UP000007059"/>
    </source>
</evidence>
<gene>
    <name evidence="1" type="ORF">FPR_22800</name>
</gene>
<protein>
    <submittedName>
        <fullName evidence="1">Uncharacterized protein</fullName>
    </submittedName>
</protein>
<name>D4KC96_9FIRM</name>
<dbReference type="RefSeq" id="WP_015537980.1">
    <property type="nucleotide sequence ID" value="NC_021020.1"/>
</dbReference>
<dbReference type="HOGENOM" id="CLU_1616544_0_0_9"/>
<organism evidence="1 2">
    <name type="scientific">Faecalibacterium prausnitzii SL3/3</name>
    <dbReference type="NCBI Taxonomy" id="657322"/>
    <lineage>
        <taxon>Bacteria</taxon>
        <taxon>Bacillati</taxon>
        <taxon>Bacillota</taxon>
        <taxon>Clostridia</taxon>
        <taxon>Eubacteriales</taxon>
        <taxon>Oscillospiraceae</taxon>
        <taxon>Faecalibacterium</taxon>
    </lineage>
</organism>
<sequence length="164" mass="19661">MDDNMMERQIADYMVKYGTENTNYGMWSFEVDELTEKFGVTKQWVQEHSDGILSELYLRQEVEDVERQFGGSDFHLENIFIWYFTDFCPNYIEDEQEKDDGVDQYWFAPTCWCTDDVIEAAKRNGIVLTPQQAEQWWQKNEKWFKDTLTEYGNEILFNANFSEV</sequence>
<reference evidence="1 2" key="1">
    <citation type="submission" date="2010-03" db="EMBL/GenBank/DDBJ databases">
        <title>The genome sequence of Faecalibacterium prausnitzii SL3/3.</title>
        <authorList>
            <consortium name="metaHIT consortium -- http://www.metahit.eu/"/>
            <person name="Pajon A."/>
            <person name="Turner K."/>
            <person name="Parkhill J."/>
            <person name="Duncan S."/>
            <person name="Flint H."/>
        </authorList>
    </citation>
    <scope>NUCLEOTIDE SEQUENCE [LARGE SCALE GENOMIC DNA]</scope>
    <source>
        <strain evidence="1 2">SL3/3</strain>
    </source>
</reference>
<dbReference type="PATRIC" id="fig|657322.3.peg.2186"/>
<dbReference type="KEGG" id="fpa:FPR_22800"/>
<dbReference type="AlphaFoldDB" id="D4KC96"/>
<dbReference type="Proteomes" id="UP000007059">
    <property type="component" value="Chromosome"/>
</dbReference>
<accession>D4KC96</accession>
<reference evidence="1 2" key="2">
    <citation type="submission" date="2010-03" db="EMBL/GenBank/DDBJ databases">
        <authorList>
            <person name="Pajon A."/>
        </authorList>
    </citation>
    <scope>NUCLEOTIDE SEQUENCE [LARGE SCALE GENOMIC DNA]</scope>
    <source>
        <strain evidence="1 2">SL3/3</strain>
    </source>
</reference>
<proteinExistence type="predicted"/>
<evidence type="ECO:0000313" key="1">
    <source>
        <dbReference type="EMBL" id="CBL02459.1"/>
    </source>
</evidence>
<dbReference type="EMBL" id="FP929046">
    <property type="protein sequence ID" value="CBL02459.1"/>
    <property type="molecule type" value="Genomic_DNA"/>
</dbReference>